<feature type="region of interest" description="Disordered" evidence="3">
    <location>
        <begin position="370"/>
        <end position="464"/>
    </location>
</feature>
<dbReference type="EMBL" id="CM031812">
    <property type="protein sequence ID" value="KAG6656963.1"/>
    <property type="molecule type" value="Genomic_DNA"/>
</dbReference>
<keyword evidence="2" id="KW-0175">Coiled coil</keyword>
<dbReference type="PANTHER" id="PTHR33322">
    <property type="entry name" value="BAG DOMAIN CONTAINING PROTEIN, EXPRESSED"/>
    <property type="match status" value="1"/>
</dbReference>
<dbReference type="PANTHER" id="PTHR33322:SF18">
    <property type="entry name" value="BAG FAMILY MOLECULAR CHAPERONE REGULATOR 8, CHLOROPLASTIC"/>
    <property type="match status" value="1"/>
</dbReference>
<sequence>MACHHRQSHPTPTNTTTCFHNFCCCCSCHSCSPPQVSHPLQEPLLHALAAHILHSDPLNHEQHHHHDPYSQSTKLNTHNLHPQNPYQNHQRRSQNQPFQETHGTGSMLSSLLRRIESLESSLLQVSTSSPYPYSCSPYSLRDLSARVIQIHFRAFLVRRSRTLRHLKDLAVIKSTFNSLKSSLSTETHFDCDALSHKAMDLLLKLDTIQGGDPMIREGKRSISRDLVHFLEFMDEVSVKRHRLSFKTIKNVSFGHPNGDKSRVLSTKIKSMDGQRDMIKKLRARVEKISELSKIYQNEENTDLEWFQQVSYDDEENPTRFAIRGNNGRISNGVLLKRKGVQSKVKKSVSFADNGNVYRVYSDIHEPISSEDGTCLDDSISSGHHGEEDVTKTVCKGFPQGTEDDEKAHSENGESPQSSDGEISPRRISRREGSHEIGEHIRIQNGNYAFSAPLPLKMESKAGTR</sequence>
<accession>A0A8T1QRY9</accession>
<evidence type="ECO:0000313" key="4">
    <source>
        <dbReference type="EMBL" id="KAG6656963.1"/>
    </source>
</evidence>
<evidence type="ECO:0008006" key="6">
    <source>
        <dbReference type="Google" id="ProtNLM"/>
    </source>
</evidence>
<dbReference type="GO" id="GO:0009506">
    <property type="term" value="C:plasmodesma"/>
    <property type="evidence" value="ECO:0007669"/>
    <property type="project" value="TreeGrafter"/>
</dbReference>
<proteinExistence type="predicted"/>
<name>A0A8T1QRY9_CARIL</name>
<evidence type="ECO:0000256" key="2">
    <source>
        <dbReference type="SAM" id="Coils"/>
    </source>
</evidence>
<dbReference type="InterPro" id="IPR040400">
    <property type="entry name" value="BAG5/6/7/8"/>
</dbReference>
<feature type="coiled-coil region" evidence="2">
    <location>
        <begin position="271"/>
        <end position="298"/>
    </location>
</feature>
<organism evidence="4 5">
    <name type="scientific">Carya illinoinensis</name>
    <name type="common">Pecan</name>
    <dbReference type="NCBI Taxonomy" id="32201"/>
    <lineage>
        <taxon>Eukaryota</taxon>
        <taxon>Viridiplantae</taxon>
        <taxon>Streptophyta</taxon>
        <taxon>Embryophyta</taxon>
        <taxon>Tracheophyta</taxon>
        <taxon>Spermatophyta</taxon>
        <taxon>Magnoliopsida</taxon>
        <taxon>eudicotyledons</taxon>
        <taxon>Gunneridae</taxon>
        <taxon>Pentapetalae</taxon>
        <taxon>rosids</taxon>
        <taxon>fabids</taxon>
        <taxon>Fagales</taxon>
        <taxon>Juglandaceae</taxon>
        <taxon>Carya</taxon>
    </lineage>
</organism>
<feature type="region of interest" description="Disordered" evidence="3">
    <location>
        <begin position="59"/>
        <end position="104"/>
    </location>
</feature>
<reference evidence="4" key="1">
    <citation type="submission" date="2020-12" db="EMBL/GenBank/DDBJ databases">
        <title>WGS assembly of Carya illinoinensis cv. Pawnee.</title>
        <authorList>
            <person name="Platts A."/>
            <person name="Shu S."/>
            <person name="Wright S."/>
            <person name="Barry K."/>
            <person name="Edger P."/>
            <person name="Pires J.C."/>
            <person name="Schmutz J."/>
        </authorList>
    </citation>
    <scope>NUCLEOTIDE SEQUENCE</scope>
    <source>
        <tissue evidence="4">Leaf</tissue>
    </source>
</reference>
<dbReference type="GO" id="GO:0006457">
    <property type="term" value="P:protein folding"/>
    <property type="evidence" value="ECO:0007669"/>
    <property type="project" value="TreeGrafter"/>
</dbReference>
<feature type="compositionally biased region" description="Basic and acidic residues" evidence="3">
    <location>
        <begin position="429"/>
        <end position="441"/>
    </location>
</feature>
<dbReference type="AlphaFoldDB" id="A0A8T1QRY9"/>
<comment type="caution">
    <text evidence="4">The sequence shown here is derived from an EMBL/GenBank/DDBJ whole genome shotgun (WGS) entry which is preliminary data.</text>
</comment>
<dbReference type="Proteomes" id="UP000811609">
    <property type="component" value="Chromosome 4"/>
</dbReference>
<evidence type="ECO:0000256" key="3">
    <source>
        <dbReference type="SAM" id="MobiDB-lite"/>
    </source>
</evidence>
<gene>
    <name evidence="4" type="ORF">CIPAW_04G057600</name>
</gene>
<evidence type="ECO:0000256" key="1">
    <source>
        <dbReference type="ARBA" id="ARBA00023186"/>
    </source>
</evidence>
<protein>
    <recommendedName>
        <fullName evidence="6">BAG family molecular chaperone regulator 8, chloroplastic</fullName>
    </recommendedName>
</protein>
<feature type="compositionally biased region" description="Polar residues" evidence="3">
    <location>
        <begin position="69"/>
        <end position="104"/>
    </location>
</feature>
<keyword evidence="5" id="KW-1185">Reference proteome</keyword>
<keyword evidence="1" id="KW-0143">Chaperone</keyword>
<evidence type="ECO:0000313" key="5">
    <source>
        <dbReference type="Proteomes" id="UP000811609"/>
    </source>
</evidence>